<dbReference type="SUPFAM" id="SSF56112">
    <property type="entry name" value="Protein kinase-like (PK-like)"/>
    <property type="match status" value="1"/>
</dbReference>
<protein>
    <recommendedName>
        <fullName evidence="3">Aminoglycoside phosphotransferase domain-containing protein</fullName>
    </recommendedName>
</protein>
<evidence type="ECO:0000313" key="1">
    <source>
        <dbReference type="EMBL" id="MDT0295766.1"/>
    </source>
</evidence>
<accession>A0ABU2KM26</accession>
<keyword evidence="2" id="KW-1185">Reference proteome</keyword>
<organism evidence="1 2">
    <name type="scientific">Mesonia ostreae</name>
    <dbReference type="NCBI Taxonomy" id="861110"/>
    <lineage>
        <taxon>Bacteria</taxon>
        <taxon>Pseudomonadati</taxon>
        <taxon>Bacteroidota</taxon>
        <taxon>Flavobacteriia</taxon>
        <taxon>Flavobacteriales</taxon>
        <taxon>Flavobacteriaceae</taxon>
        <taxon>Mesonia</taxon>
    </lineage>
</organism>
<name>A0ABU2KM26_9FLAO</name>
<gene>
    <name evidence="1" type="ORF">RLT85_14125</name>
</gene>
<comment type="caution">
    <text evidence="1">The sequence shown here is derived from an EMBL/GenBank/DDBJ whole genome shotgun (WGS) entry which is preliminary data.</text>
</comment>
<dbReference type="RefSeq" id="WP_311402694.1">
    <property type="nucleotide sequence ID" value="NZ_JAVRBG010000018.1"/>
</dbReference>
<sequence length="371" mass="44162">MIHKFIKTLQKVEKQSNVYRKKDNTSGLSYKRFGKVWIRADIPIKDQYTKSLKYSELRFYPSTNYKAWALWILRIFKFKKSSLRLKELLGIGLYWPFLKTEYLPLHADMIYGRMPSLILIYTSVKEQKVVKVALTKAGKLQMKSEIASQRLASAITSKDIFIPKILSEYHDEDIDYSIEEYFAGKKHSFKDKKKLKVNYHKVFRYLMKFYLKNPIKLQNLSENKFLNHDFVEKFIKEQDHGELAMSTYNRLYAKKKNMILCRIHGDLSHGNVLSNKEEVCIIDWGKSKLHYLARDLDSSSYNTKDFYNEFLEKARIDENGVYSYKEQLFLGRFIEMSRLIHNGIKRKTINNHLYNWVKSQNEVLLRMSKDL</sequence>
<evidence type="ECO:0000313" key="2">
    <source>
        <dbReference type="Proteomes" id="UP001182991"/>
    </source>
</evidence>
<dbReference type="EMBL" id="JAVRBG010000018">
    <property type="protein sequence ID" value="MDT0295766.1"/>
    <property type="molecule type" value="Genomic_DNA"/>
</dbReference>
<dbReference type="Proteomes" id="UP001182991">
    <property type="component" value="Unassembled WGS sequence"/>
</dbReference>
<reference evidence="2" key="1">
    <citation type="submission" date="2023-07" db="EMBL/GenBank/DDBJ databases">
        <title>Isolating and identifying novel microbial strains from the Mariana Trench.</title>
        <authorList>
            <person name="Fu H."/>
        </authorList>
    </citation>
    <scope>NUCLEOTIDE SEQUENCE [LARGE SCALE GENOMIC DNA]</scope>
    <source>
        <strain evidence="2">T-y2</strain>
    </source>
</reference>
<dbReference type="Gene3D" id="3.90.1200.10">
    <property type="match status" value="1"/>
</dbReference>
<evidence type="ECO:0008006" key="3">
    <source>
        <dbReference type="Google" id="ProtNLM"/>
    </source>
</evidence>
<proteinExistence type="predicted"/>
<dbReference type="InterPro" id="IPR011009">
    <property type="entry name" value="Kinase-like_dom_sf"/>
</dbReference>